<protein>
    <recommendedName>
        <fullName evidence="4">Transmembrane protein</fullName>
    </recommendedName>
</protein>
<dbReference type="OrthoDB" id="45548at2759"/>
<sequence length="433" mass="49433">MSYQKEETKSLMKNVSVQHYQYCESEDFDSHLRRRCYNLPVGKILTVLVVALFGVAGLLIGQLVVGRPTTHSDIDDADVKAMVEVTPDGQYHVHRNVTFVPDETTFAQLATELLPPWYQASLMAVEDTLDNKKNNNINNNHKNSIAPDQVQGCRKALLMTRDLLDVFAPVFATPPSSRNLWRKLRKLYKEGYEKVGYLQDLDHSGVDYSDALLRQRVTQVLLWRDEFNTFQHKHRISYLFRHAADTNTNKCNRHAPLATSQKFWSNDNEDLPCGSDLALVTLRQLAVLQLTHAQYYWNQIQDYDSVVDELREEHFHNLRKQLRAHVDVFGGNTDSPLLLPDILNTGTTEMDTLDKAQHLLGAINDLWTAYHIYETRGTHGKEQKELVQQMDDAWTEFRQWAVDKDLAGVIQAALDSSTSTSTTDVSTTSSLQP</sequence>
<evidence type="ECO:0000313" key="2">
    <source>
        <dbReference type="EMBL" id="CAB9510320.1"/>
    </source>
</evidence>
<keyword evidence="1" id="KW-1133">Transmembrane helix</keyword>
<keyword evidence="3" id="KW-1185">Reference proteome</keyword>
<dbReference type="Gene3D" id="1.40.20.10">
    <property type="entry name" value="CHAD domain"/>
    <property type="match status" value="1"/>
</dbReference>
<dbReference type="AlphaFoldDB" id="A0A9N8E150"/>
<dbReference type="InterPro" id="IPR038186">
    <property type="entry name" value="CHAD_dom_sf"/>
</dbReference>
<evidence type="ECO:0000313" key="3">
    <source>
        <dbReference type="Proteomes" id="UP001153069"/>
    </source>
</evidence>
<dbReference type="Proteomes" id="UP001153069">
    <property type="component" value="Unassembled WGS sequence"/>
</dbReference>
<dbReference type="EMBL" id="CAICTM010000430">
    <property type="protein sequence ID" value="CAB9510320.1"/>
    <property type="molecule type" value="Genomic_DNA"/>
</dbReference>
<organism evidence="2 3">
    <name type="scientific">Seminavis robusta</name>
    <dbReference type="NCBI Taxonomy" id="568900"/>
    <lineage>
        <taxon>Eukaryota</taxon>
        <taxon>Sar</taxon>
        <taxon>Stramenopiles</taxon>
        <taxon>Ochrophyta</taxon>
        <taxon>Bacillariophyta</taxon>
        <taxon>Bacillariophyceae</taxon>
        <taxon>Bacillariophycidae</taxon>
        <taxon>Naviculales</taxon>
        <taxon>Naviculaceae</taxon>
        <taxon>Seminavis</taxon>
    </lineage>
</organism>
<evidence type="ECO:0000256" key="1">
    <source>
        <dbReference type="SAM" id="Phobius"/>
    </source>
</evidence>
<accession>A0A9N8E150</accession>
<keyword evidence="1" id="KW-0812">Transmembrane</keyword>
<comment type="caution">
    <text evidence="2">The sequence shown here is derived from an EMBL/GenBank/DDBJ whole genome shotgun (WGS) entry which is preliminary data.</text>
</comment>
<gene>
    <name evidence="2" type="ORF">SEMRO_431_G141440.1</name>
</gene>
<feature type="transmembrane region" description="Helical" evidence="1">
    <location>
        <begin position="44"/>
        <end position="65"/>
    </location>
</feature>
<evidence type="ECO:0008006" key="4">
    <source>
        <dbReference type="Google" id="ProtNLM"/>
    </source>
</evidence>
<proteinExistence type="predicted"/>
<keyword evidence="1" id="KW-0472">Membrane</keyword>
<reference evidence="2" key="1">
    <citation type="submission" date="2020-06" db="EMBL/GenBank/DDBJ databases">
        <authorList>
            <consortium name="Plant Systems Biology data submission"/>
        </authorList>
    </citation>
    <scope>NUCLEOTIDE SEQUENCE</scope>
    <source>
        <strain evidence="2">D6</strain>
    </source>
</reference>
<name>A0A9N8E150_9STRA</name>